<comment type="caution">
    <text evidence="1">The sequence shown here is derived from an EMBL/GenBank/DDBJ whole genome shotgun (WGS) entry which is preliminary data.</text>
</comment>
<dbReference type="EMBL" id="QXFY01008486">
    <property type="protein sequence ID" value="KAE9264086.1"/>
    <property type="molecule type" value="Genomic_DNA"/>
</dbReference>
<organism evidence="1 2">
    <name type="scientific">Phytophthora fragariae</name>
    <dbReference type="NCBI Taxonomy" id="53985"/>
    <lineage>
        <taxon>Eukaryota</taxon>
        <taxon>Sar</taxon>
        <taxon>Stramenopiles</taxon>
        <taxon>Oomycota</taxon>
        <taxon>Peronosporomycetes</taxon>
        <taxon>Peronosporales</taxon>
        <taxon>Peronosporaceae</taxon>
        <taxon>Phytophthora</taxon>
    </lineage>
</organism>
<proteinExistence type="predicted"/>
<name>A0A6G0Q0H7_9STRA</name>
<evidence type="ECO:0000313" key="1">
    <source>
        <dbReference type="EMBL" id="KAE9264086.1"/>
    </source>
</evidence>
<dbReference type="Proteomes" id="UP000486351">
    <property type="component" value="Unassembled WGS sequence"/>
</dbReference>
<protein>
    <submittedName>
        <fullName evidence="1">Uncharacterized protein</fullName>
    </submittedName>
</protein>
<accession>A0A6G0Q0H7</accession>
<evidence type="ECO:0000313" key="2">
    <source>
        <dbReference type="Proteomes" id="UP000486351"/>
    </source>
</evidence>
<sequence>EHTIGRGRCDCAFRLRICRHGLSSRAVV</sequence>
<dbReference type="AlphaFoldDB" id="A0A6G0Q0H7"/>
<gene>
    <name evidence="1" type="ORF">PF008_g32198</name>
</gene>
<reference evidence="1 2" key="1">
    <citation type="submission" date="2018-09" db="EMBL/GenBank/DDBJ databases">
        <title>Genomic investigation of the strawberry pathogen Phytophthora fragariae indicates pathogenicity is determined by transcriptional variation in three key races.</title>
        <authorList>
            <person name="Adams T.M."/>
            <person name="Armitage A.D."/>
            <person name="Sobczyk M.K."/>
            <person name="Bates H.J."/>
            <person name="Dunwell J.M."/>
            <person name="Nellist C.F."/>
            <person name="Harrison R.J."/>
        </authorList>
    </citation>
    <scope>NUCLEOTIDE SEQUENCE [LARGE SCALE GENOMIC DNA]</scope>
    <source>
        <strain evidence="1 2">NOV-77</strain>
    </source>
</reference>
<feature type="non-terminal residue" evidence="1">
    <location>
        <position position="1"/>
    </location>
</feature>